<evidence type="ECO:0000256" key="1">
    <source>
        <dbReference type="SAM" id="SignalP"/>
    </source>
</evidence>
<gene>
    <name evidence="2" type="ORF">HGRIS_003089</name>
</gene>
<keyword evidence="1" id="KW-0732">Signal</keyword>
<feature type="chain" id="PRO_5045634319" evidence="1">
    <location>
        <begin position="21"/>
        <end position="146"/>
    </location>
</feature>
<reference evidence="3" key="1">
    <citation type="submission" date="2024-06" db="EMBL/GenBank/DDBJ databases">
        <title>Multi-omics analyses provide insights into the biosynthesis of the anticancer antibiotic pleurotin in Hohenbuehelia grisea.</title>
        <authorList>
            <person name="Weaver J.A."/>
            <person name="Alberti F."/>
        </authorList>
    </citation>
    <scope>NUCLEOTIDE SEQUENCE [LARGE SCALE GENOMIC DNA]</scope>
    <source>
        <strain evidence="3">T-177</strain>
    </source>
</reference>
<comment type="caution">
    <text evidence="2">The sequence shown here is derived from an EMBL/GenBank/DDBJ whole genome shotgun (WGS) entry which is preliminary data.</text>
</comment>
<protein>
    <submittedName>
        <fullName evidence="2">Uncharacterized protein</fullName>
    </submittedName>
</protein>
<evidence type="ECO:0000313" key="3">
    <source>
        <dbReference type="Proteomes" id="UP001556367"/>
    </source>
</evidence>
<evidence type="ECO:0000313" key="2">
    <source>
        <dbReference type="EMBL" id="KAL0956989.1"/>
    </source>
</evidence>
<dbReference type="Proteomes" id="UP001556367">
    <property type="component" value="Unassembled WGS sequence"/>
</dbReference>
<organism evidence="2 3">
    <name type="scientific">Hohenbuehelia grisea</name>
    <dbReference type="NCBI Taxonomy" id="104357"/>
    <lineage>
        <taxon>Eukaryota</taxon>
        <taxon>Fungi</taxon>
        <taxon>Dikarya</taxon>
        <taxon>Basidiomycota</taxon>
        <taxon>Agaricomycotina</taxon>
        <taxon>Agaricomycetes</taxon>
        <taxon>Agaricomycetidae</taxon>
        <taxon>Agaricales</taxon>
        <taxon>Pleurotineae</taxon>
        <taxon>Pleurotaceae</taxon>
        <taxon>Hohenbuehelia</taxon>
    </lineage>
</organism>
<name>A0ABR3JME5_9AGAR</name>
<feature type="signal peptide" evidence="1">
    <location>
        <begin position="1"/>
        <end position="20"/>
    </location>
</feature>
<proteinExistence type="predicted"/>
<sequence>MRLNFSFLLISTTFLGLTAAMESAEALEQAILIAQSPYASAVQPDVKFVGSADKLKADEKAATSELIRAVLQAAEADLKLAPSKMPVEVSEGVYMGKGKDKDAHIVFKFTQGAICKPCTGRVSARGDVMPKITDAKNKVVWPNLKS</sequence>
<dbReference type="EMBL" id="JASNQZ010000006">
    <property type="protein sequence ID" value="KAL0956989.1"/>
    <property type="molecule type" value="Genomic_DNA"/>
</dbReference>
<accession>A0ABR3JME5</accession>
<keyword evidence="3" id="KW-1185">Reference proteome</keyword>